<feature type="transmembrane region" description="Helical" evidence="1">
    <location>
        <begin position="73"/>
        <end position="99"/>
    </location>
</feature>
<feature type="transmembrane region" description="Helical" evidence="1">
    <location>
        <begin position="12"/>
        <end position="37"/>
    </location>
</feature>
<proteinExistence type="predicted"/>
<reference evidence="2" key="2">
    <citation type="submission" date="2020-07" db="EMBL/GenBank/DDBJ databases">
        <authorList>
            <person name="Vera ALvarez R."/>
            <person name="Arias-Moreno D.M."/>
            <person name="Jimenez-Jacinto V."/>
            <person name="Jimenez-Bremont J.F."/>
            <person name="Swaminathan K."/>
            <person name="Moose S.P."/>
            <person name="Guerrero-Gonzalez M.L."/>
            <person name="Marino-Ramirez L."/>
            <person name="Landsman D."/>
            <person name="Rodriguez-Kessler M."/>
            <person name="Delgado-Sanchez P."/>
        </authorList>
    </citation>
    <scope>NUCLEOTIDE SEQUENCE</scope>
    <source>
        <tissue evidence="2">Cladode</tissue>
    </source>
</reference>
<protein>
    <submittedName>
        <fullName evidence="2">Uncharacterized protein</fullName>
    </submittedName>
</protein>
<accession>A0A7C8YK86</accession>
<dbReference type="AlphaFoldDB" id="A0A7C8YK86"/>
<evidence type="ECO:0000256" key="1">
    <source>
        <dbReference type="SAM" id="Phobius"/>
    </source>
</evidence>
<organism evidence="2">
    <name type="scientific">Opuntia streptacantha</name>
    <name type="common">Prickly pear cactus</name>
    <name type="synonym">Opuntia cardona</name>
    <dbReference type="NCBI Taxonomy" id="393608"/>
    <lineage>
        <taxon>Eukaryota</taxon>
        <taxon>Viridiplantae</taxon>
        <taxon>Streptophyta</taxon>
        <taxon>Embryophyta</taxon>
        <taxon>Tracheophyta</taxon>
        <taxon>Spermatophyta</taxon>
        <taxon>Magnoliopsida</taxon>
        <taxon>eudicotyledons</taxon>
        <taxon>Gunneridae</taxon>
        <taxon>Pentapetalae</taxon>
        <taxon>Caryophyllales</taxon>
        <taxon>Cactineae</taxon>
        <taxon>Cactaceae</taxon>
        <taxon>Opuntioideae</taxon>
        <taxon>Opuntia</taxon>
    </lineage>
</organism>
<dbReference type="EMBL" id="GISG01030253">
    <property type="protein sequence ID" value="MBA4620354.1"/>
    <property type="molecule type" value="Transcribed_RNA"/>
</dbReference>
<name>A0A7C8YK86_OPUST</name>
<reference evidence="2" key="1">
    <citation type="journal article" date="2013" name="J. Plant Res.">
        <title>Effect of fungi and light on seed germination of three Opuntia species from semiarid lands of central Mexico.</title>
        <authorList>
            <person name="Delgado-Sanchez P."/>
            <person name="Jimenez-Bremont J.F."/>
            <person name="Guerrero-Gonzalez Mde L."/>
            <person name="Flores J."/>
        </authorList>
    </citation>
    <scope>NUCLEOTIDE SEQUENCE</scope>
    <source>
        <tissue evidence="2">Cladode</tissue>
    </source>
</reference>
<keyword evidence="1" id="KW-0472">Membrane</keyword>
<sequence length="129" mass="13159">MPQKGSPANLAAAMVVAAVAMEGVATVVAVALVAAGMEAVVLEGLVDHHMAVAVMVEGKITAVVVTEDNKVMVVAMVGVLQPVDSMAVAVAMVVVWLVVEVIPTLVVTAVVLMSQLTVVLPIVDLRIPV</sequence>
<keyword evidence="1" id="KW-0812">Transmembrane</keyword>
<keyword evidence="1" id="KW-1133">Transmembrane helix</keyword>
<evidence type="ECO:0000313" key="2">
    <source>
        <dbReference type="EMBL" id="MBA4620354.1"/>
    </source>
</evidence>
<feature type="transmembrane region" description="Helical" evidence="1">
    <location>
        <begin position="105"/>
        <end position="123"/>
    </location>
</feature>